<dbReference type="Proteomes" id="UP000335636">
    <property type="component" value="Unassembled WGS sequence"/>
</dbReference>
<dbReference type="InterPro" id="IPR034845">
    <property type="entry name" value="hnRNPA1_RRM1"/>
</dbReference>
<dbReference type="GO" id="GO:0000398">
    <property type="term" value="P:mRNA splicing, via spliceosome"/>
    <property type="evidence" value="ECO:0007669"/>
    <property type="project" value="TreeGrafter"/>
</dbReference>
<evidence type="ECO:0000256" key="3">
    <source>
        <dbReference type="ARBA" id="ARBA00022816"/>
    </source>
</evidence>
<proteinExistence type="predicted"/>
<dbReference type="SMART" id="SM00360">
    <property type="entry name" value="RRM"/>
    <property type="match status" value="2"/>
</dbReference>
<sequence>MSKSESPKEPEQLRKLFIGGLSFETTDESLRSHFEQWGTLTDCVVMRDPNTKSSRGFGFVTYATVEEVDAAMNARPHKVDGRVVEPKRAVSREDSQRPGAHLTVKKIFVGGIKEDTEEHHLRDYFEQYGKIEVIEIMNDRGSGKKRGFAFVTFDDHDSVDKIVIQKYHTVNGHNCEVRKALSKQEMASASSSQRGRSGSGNFGGGRGGGFGGNDNFGRGGNFSGRGGFGGSRGGGGYGGSGDGYNGFAAVGPAAAALPVARPPAAGPLAAALTAMGPAAVGPAAVGPAVCLAAAAPAAVGPAAAALPAARPPAVGPLAAAPAAVCPAAAGPAAVGPAAVCPAAAGPAVCPAVAAPPAARPPAVEPPAAAPAAVAVLVIECPDLDL</sequence>
<dbReference type="GO" id="GO:0071013">
    <property type="term" value="C:catalytic step 2 spliceosome"/>
    <property type="evidence" value="ECO:0007669"/>
    <property type="project" value="TreeGrafter"/>
</dbReference>
<dbReference type="PROSITE" id="PS50102">
    <property type="entry name" value="RRM"/>
    <property type="match status" value="2"/>
</dbReference>
<feature type="compositionally biased region" description="Polar residues" evidence="10">
    <location>
        <begin position="185"/>
        <end position="194"/>
    </location>
</feature>
<keyword evidence="3" id="KW-0813">Transport</keyword>
<comment type="function">
    <text evidence="7">Involved in the packaging of pre-mRNA into hnRNP particles, transport of poly(A) mRNA from the nucleus to the cytoplasm and modulation of splice site selection. Plays a role in the splicing of pyruvate kinase PKM by binding repressively to sequences flanking PKM exon 9, inhibiting exon 9 inclusion and resulting in exon 10 inclusion and production of the PKM M2 isoform. Binds to the IRES and thereby inhibits the translation of the apoptosis protease activating factor APAF1. May bind to specific miRNA hairpins.</text>
</comment>
<evidence type="ECO:0000313" key="13">
    <source>
        <dbReference type="Proteomes" id="UP000335636"/>
    </source>
</evidence>
<dbReference type="AlphaFoldDB" id="A0A5E4CAI3"/>
<dbReference type="FunFam" id="3.30.70.330:FF:000048">
    <property type="entry name" value="Heterogeneous nuclear ribonucleoprotein a1 isoform"/>
    <property type="match status" value="1"/>
</dbReference>
<dbReference type="PANTHER" id="PTHR48026:SF2">
    <property type="entry name" value="HETEROGENEOUS NUCLEAR RIBONUCLEOPROTEIN A1-RELATED"/>
    <property type="match status" value="1"/>
</dbReference>
<dbReference type="CDD" id="cd12761">
    <property type="entry name" value="RRM1_hnRNPA1"/>
    <property type="match status" value="1"/>
</dbReference>
<feature type="compositionally biased region" description="Gly residues" evidence="10">
    <location>
        <begin position="197"/>
        <end position="216"/>
    </location>
</feature>
<reference evidence="12" key="1">
    <citation type="submission" date="2019-04" db="EMBL/GenBank/DDBJ databases">
        <authorList>
            <person name="Alioto T."/>
            <person name="Alioto T."/>
        </authorList>
    </citation>
    <scope>NUCLEOTIDE SEQUENCE [LARGE SCALE GENOMIC DNA]</scope>
</reference>
<comment type="subunit">
    <text evidence="8">Identified in the spliceosome C complex. Identified in a IGF2BP1-dependent mRNP granule complex containing untranslated mRNAs. Interacts with SEPT6. Interacts with C9orf72. Interacts with KHDRBS1. Interacts with UBQLN2. Interacts with PPIA/CYPA.</text>
</comment>
<evidence type="ECO:0000256" key="5">
    <source>
        <dbReference type="ARBA" id="ARBA00032308"/>
    </source>
</evidence>
<dbReference type="Gene3D" id="3.30.70.330">
    <property type="match status" value="2"/>
</dbReference>
<evidence type="ECO:0000259" key="11">
    <source>
        <dbReference type="PROSITE" id="PS50102"/>
    </source>
</evidence>
<evidence type="ECO:0000256" key="2">
    <source>
        <dbReference type="ARBA" id="ARBA00022737"/>
    </source>
</evidence>
<dbReference type="SUPFAM" id="SSF54928">
    <property type="entry name" value="RNA-binding domain, RBD"/>
    <property type="match status" value="2"/>
</dbReference>
<feature type="region of interest" description="Disordered" evidence="10">
    <location>
        <begin position="182"/>
        <end position="216"/>
    </location>
</feature>
<keyword evidence="13" id="KW-1185">Reference proteome</keyword>
<dbReference type="CDD" id="cd12580">
    <property type="entry name" value="RRM2_hnRNPA1"/>
    <property type="match status" value="1"/>
</dbReference>
<dbReference type="EMBL" id="CABDUW010001110">
    <property type="protein sequence ID" value="VTJ78706.1"/>
    <property type="molecule type" value="Genomic_DNA"/>
</dbReference>
<feature type="domain" description="RRM" evidence="11">
    <location>
        <begin position="105"/>
        <end position="184"/>
    </location>
</feature>
<evidence type="ECO:0000256" key="4">
    <source>
        <dbReference type="ARBA" id="ARBA00022884"/>
    </source>
</evidence>
<gene>
    <name evidence="12" type="ORF">MONAX_5E039739</name>
</gene>
<evidence type="ECO:0000256" key="8">
    <source>
        <dbReference type="ARBA" id="ARBA00064800"/>
    </source>
</evidence>
<keyword evidence="2" id="KW-0677">Repeat</keyword>
<dbReference type="GO" id="GO:0003730">
    <property type="term" value="F:mRNA 3'-UTR binding"/>
    <property type="evidence" value="ECO:0007669"/>
    <property type="project" value="TreeGrafter"/>
</dbReference>
<dbReference type="InterPro" id="IPR012677">
    <property type="entry name" value="Nucleotide-bd_a/b_plait_sf"/>
</dbReference>
<evidence type="ECO:0000256" key="1">
    <source>
        <dbReference type="ARBA" id="ARBA00015211"/>
    </source>
</evidence>
<dbReference type="PANTHER" id="PTHR48026">
    <property type="entry name" value="HOMOLOGOUS TO DROSOPHILA SQD (SQUID) PROTEIN"/>
    <property type="match status" value="1"/>
</dbReference>
<evidence type="ECO:0000256" key="10">
    <source>
        <dbReference type="SAM" id="MobiDB-lite"/>
    </source>
</evidence>
<dbReference type="GO" id="GO:0051028">
    <property type="term" value="P:mRNA transport"/>
    <property type="evidence" value="ECO:0007669"/>
    <property type="project" value="UniProtKB-KW"/>
</dbReference>
<organism evidence="12 13">
    <name type="scientific">Marmota monax</name>
    <name type="common">Woodchuck</name>
    <dbReference type="NCBI Taxonomy" id="9995"/>
    <lineage>
        <taxon>Eukaryota</taxon>
        <taxon>Metazoa</taxon>
        <taxon>Chordata</taxon>
        <taxon>Craniata</taxon>
        <taxon>Vertebrata</taxon>
        <taxon>Euteleostomi</taxon>
        <taxon>Mammalia</taxon>
        <taxon>Eutheria</taxon>
        <taxon>Euarchontoglires</taxon>
        <taxon>Glires</taxon>
        <taxon>Rodentia</taxon>
        <taxon>Sciuromorpha</taxon>
        <taxon>Sciuridae</taxon>
        <taxon>Xerinae</taxon>
        <taxon>Marmotini</taxon>
        <taxon>Marmota</taxon>
    </lineage>
</organism>
<dbReference type="InterPro" id="IPR035979">
    <property type="entry name" value="RBD_domain_sf"/>
</dbReference>
<comment type="caution">
    <text evidence="12">The sequence shown here is derived from an EMBL/GenBank/DDBJ whole genome shotgun (WGS) entry which is preliminary data.</text>
</comment>
<evidence type="ECO:0000256" key="6">
    <source>
        <dbReference type="ARBA" id="ARBA00032941"/>
    </source>
</evidence>
<keyword evidence="4 9" id="KW-0694">RNA-binding</keyword>
<dbReference type="FunFam" id="3.30.70.330:FF:000429">
    <property type="entry name" value="Heterogeneous nuclear ribonucleoprotein A1-like 2"/>
    <property type="match status" value="1"/>
</dbReference>
<evidence type="ECO:0000256" key="7">
    <source>
        <dbReference type="ARBA" id="ARBA00037253"/>
    </source>
</evidence>
<protein>
    <recommendedName>
        <fullName evidence="1">Heterogeneous nuclear ribonucleoprotein A1</fullName>
    </recommendedName>
    <alternativeName>
        <fullName evidence="6">Helix-destabilizing protein</fullName>
    </alternativeName>
    <alternativeName>
        <fullName evidence="5">hnRNP core protein A1</fullName>
    </alternativeName>
</protein>
<evidence type="ECO:0000313" key="12">
    <source>
        <dbReference type="EMBL" id="VTJ78706.1"/>
    </source>
</evidence>
<keyword evidence="3" id="KW-0509">mRNA transport</keyword>
<accession>A0A5E4CAI3</accession>
<name>A0A5E4CAI3_MARMO</name>
<dbReference type="InterPro" id="IPR000504">
    <property type="entry name" value="RRM_dom"/>
</dbReference>
<dbReference type="Pfam" id="PF00076">
    <property type="entry name" value="RRM_1"/>
    <property type="match status" value="2"/>
</dbReference>
<evidence type="ECO:0000256" key="9">
    <source>
        <dbReference type="PROSITE-ProRule" id="PRU00176"/>
    </source>
</evidence>
<dbReference type="InterPro" id="IPR034803">
    <property type="entry name" value="hnRNPA1_RRM2"/>
</dbReference>
<feature type="domain" description="RRM" evidence="11">
    <location>
        <begin position="14"/>
        <end position="97"/>
    </location>
</feature>